<dbReference type="Proteomes" id="UP000821845">
    <property type="component" value="Chromosome 9"/>
</dbReference>
<organism evidence="1 2">
    <name type="scientific">Hyalomma asiaticum</name>
    <name type="common">Tick</name>
    <dbReference type="NCBI Taxonomy" id="266040"/>
    <lineage>
        <taxon>Eukaryota</taxon>
        <taxon>Metazoa</taxon>
        <taxon>Ecdysozoa</taxon>
        <taxon>Arthropoda</taxon>
        <taxon>Chelicerata</taxon>
        <taxon>Arachnida</taxon>
        <taxon>Acari</taxon>
        <taxon>Parasitiformes</taxon>
        <taxon>Ixodida</taxon>
        <taxon>Ixodoidea</taxon>
        <taxon>Ixodidae</taxon>
        <taxon>Hyalomminae</taxon>
        <taxon>Hyalomma</taxon>
    </lineage>
</organism>
<accession>A0ACB7RJT2</accession>
<sequence length="281" mass="31270">MQLHSGPIPERGELGNVLDPREKLADPRGSSWPKLSSKARLGIQCTARPNVTAGVEVDSATVRSVSYQGRRETQEYNREAVQEGSAFAIALRCLFNNGEHFQSYYYNYYITSADVPYKTFTINTYLTEKNFIILSCHLIDRGNVKIPSREFPIERWLRGPWVKLSVGAFASCQGVYNGSDEIRVVAWTAVEDLGMPANSFSTILITVRRTLDAFVFATDYGKVVVLSVADVLGKTSLDSIPLFSDNVLLKRVVVMPALHHMCIAGWSVNCEKPTLPESRVA</sequence>
<reference evidence="1" key="1">
    <citation type="submission" date="2020-05" db="EMBL/GenBank/DDBJ databases">
        <title>Large-scale comparative analyses of tick genomes elucidate their genetic diversity and vector capacities.</title>
        <authorList>
            <person name="Jia N."/>
            <person name="Wang J."/>
            <person name="Shi W."/>
            <person name="Du L."/>
            <person name="Sun Y."/>
            <person name="Zhan W."/>
            <person name="Jiang J."/>
            <person name="Wang Q."/>
            <person name="Zhang B."/>
            <person name="Ji P."/>
            <person name="Sakyi L.B."/>
            <person name="Cui X."/>
            <person name="Yuan T."/>
            <person name="Jiang B."/>
            <person name="Yang W."/>
            <person name="Lam T.T.-Y."/>
            <person name="Chang Q."/>
            <person name="Ding S."/>
            <person name="Wang X."/>
            <person name="Zhu J."/>
            <person name="Ruan X."/>
            <person name="Zhao L."/>
            <person name="Wei J."/>
            <person name="Que T."/>
            <person name="Du C."/>
            <person name="Cheng J."/>
            <person name="Dai P."/>
            <person name="Han X."/>
            <person name="Huang E."/>
            <person name="Gao Y."/>
            <person name="Liu J."/>
            <person name="Shao H."/>
            <person name="Ye R."/>
            <person name="Li L."/>
            <person name="Wei W."/>
            <person name="Wang X."/>
            <person name="Wang C."/>
            <person name="Yang T."/>
            <person name="Huo Q."/>
            <person name="Li W."/>
            <person name="Guo W."/>
            <person name="Chen H."/>
            <person name="Zhou L."/>
            <person name="Ni X."/>
            <person name="Tian J."/>
            <person name="Zhou Y."/>
            <person name="Sheng Y."/>
            <person name="Liu T."/>
            <person name="Pan Y."/>
            <person name="Xia L."/>
            <person name="Li J."/>
            <person name="Zhao F."/>
            <person name="Cao W."/>
        </authorList>
    </citation>
    <scope>NUCLEOTIDE SEQUENCE</scope>
    <source>
        <strain evidence="1">Hyas-2018</strain>
    </source>
</reference>
<keyword evidence="2" id="KW-1185">Reference proteome</keyword>
<name>A0ACB7RJT2_HYAAI</name>
<comment type="caution">
    <text evidence="1">The sequence shown here is derived from an EMBL/GenBank/DDBJ whole genome shotgun (WGS) entry which is preliminary data.</text>
</comment>
<protein>
    <submittedName>
        <fullName evidence="1">Uncharacterized protein</fullName>
    </submittedName>
</protein>
<dbReference type="EMBL" id="CM023489">
    <property type="protein sequence ID" value="KAH6922891.1"/>
    <property type="molecule type" value="Genomic_DNA"/>
</dbReference>
<gene>
    <name evidence="1" type="ORF">HPB50_020089</name>
</gene>
<evidence type="ECO:0000313" key="1">
    <source>
        <dbReference type="EMBL" id="KAH6922891.1"/>
    </source>
</evidence>
<proteinExistence type="predicted"/>
<evidence type="ECO:0000313" key="2">
    <source>
        <dbReference type="Proteomes" id="UP000821845"/>
    </source>
</evidence>